<dbReference type="EMBL" id="CP095073">
    <property type="protein sequence ID" value="UOQ45179.1"/>
    <property type="molecule type" value="Genomic_DNA"/>
</dbReference>
<reference evidence="5 6" key="1">
    <citation type="submission" date="2022-04" db="EMBL/GenBank/DDBJ databases">
        <title>Halobacillus sp. isolated from saltern.</title>
        <authorList>
            <person name="Won M."/>
            <person name="Lee C.-M."/>
            <person name="Woen H.-Y."/>
            <person name="Kwon S.-W."/>
        </authorList>
    </citation>
    <scope>NUCLEOTIDE SEQUENCE [LARGE SCALE GENOMIC DNA]</scope>
    <source>
        <strain evidence="5 6">SSBR10-3</strain>
    </source>
</reference>
<keyword evidence="3" id="KW-0378">Hydrolase</keyword>
<keyword evidence="4" id="KW-0720">Serine protease</keyword>
<dbReference type="InterPro" id="IPR005320">
    <property type="entry name" value="Peptidase_S51"/>
</dbReference>
<sequence length="174" mass="19869">MDREGAEEYLTRYIINLQIRENDVFYLPLQMTYTAAEWRMLKKCKGVIIGGGNTARYHDYIVKNRLSKMIHTLFSEGVPVAGFSAGALLTPEECVISAKDNEQKRQLYLKGLGLLHHGVIAVHYLEWNETEPLQQAVLRTNSEIGYGIAEQSGIYFKDQQMRKCEGYVEFITNG</sequence>
<evidence type="ECO:0000256" key="3">
    <source>
        <dbReference type="ARBA" id="ARBA00022801"/>
    </source>
</evidence>
<gene>
    <name evidence="5" type="ORF">MUN89_04290</name>
</gene>
<comment type="similarity">
    <text evidence="1">Belongs to the peptidase S51 family.</text>
</comment>
<evidence type="ECO:0000313" key="5">
    <source>
        <dbReference type="EMBL" id="UOQ45179.1"/>
    </source>
</evidence>
<evidence type="ECO:0000256" key="1">
    <source>
        <dbReference type="ARBA" id="ARBA00006534"/>
    </source>
</evidence>
<keyword evidence="6" id="KW-1185">Reference proteome</keyword>
<dbReference type="CDD" id="cd03129">
    <property type="entry name" value="GAT1_Peptidase_E_like"/>
    <property type="match status" value="1"/>
</dbReference>
<proteinExistence type="inferred from homology"/>
<accession>A0ABY4ENE2</accession>
<evidence type="ECO:0000313" key="6">
    <source>
        <dbReference type="Proteomes" id="UP000831787"/>
    </source>
</evidence>
<dbReference type="RefSeq" id="WP_244711701.1">
    <property type="nucleotide sequence ID" value="NZ_CP095073.1"/>
</dbReference>
<dbReference type="Pfam" id="PF03575">
    <property type="entry name" value="Peptidase_S51"/>
    <property type="match status" value="1"/>
</dbReference>
<evidence type="ECO:0000256" key="4">
    <source>
        <dbReference type="ARBA" id="ARBA00022825"/>
    </source>
</evidence>
<organism evidence="5 6">
    <name type="scientific">Halobacillus salinarum</name>
    <dbReference type="NCBI Taxonomy" id="2932257"/>
    <lineage>
        <taxon>Bacteria</taxon>
        <taxon>Bacillati</taxon>
        <taxon>Bacillota</taxon>
        <taxon>Bacilli</taxon>
        <taxon>Bacillales</taxon>
        <taxon>Bacillaceae</taxon>
        <taxon>Halobacillus</taxon>
    </lineage>
</organism>
<dbReference type="InterPro" id="IPR029062">
    <property type="entry name" value="Class_I_gatase-like"/>
</dbReference>
<dbReference type="Gene3D" id="3.40.50.880">
    <property type="match status" value="1"/>
</dbReference>
<evidence type="ECO:0000256" key="2">
    <source>
        <dbReference type="ARBA" id="ARBA00022670"/>
    </source>
</evidence>
<dbReference type="SUPFAM" id="SSF52317">
    <property type="entry name" value="Class I glutamine amidotransferase-like"/>
    <property type="match status" value="1"/>
</dbReference>
<keyword evidence="2" id="KW-0645">Protease</keyword>
<protein>
    <submittedName>
        <fullName evidence="5">Type 1 glutamine amidotransferase-like domain-containing protein</fullName>
    </submittedName>
</protein>
<name>A0ABY4ENE2_9BACI</name>
<dbReference type="Proteomes" id="UP000831787">
    <property type="component" value="Chromosome"/>
</dbReference>